<dbReference type="Proteomes" id="UP000254282">
    <property type="component" value="Unassembled WGS sequence"/>
</dbReference>
<accession>A0A381FFU0</accession>
<dbReference type="RefSeq" id="WP_076558430.1">
    <property type="nucleotide sequence ID" value="NZ_CP033928.1"/>
</dbReference>
<dbReference type="EMBL" id="CP033928">
    <property type="protein sequence ID" value="AZA59872.1"/>
    <property type="molecule type" value="Genomic_DNA"/>
</dbReference>
<reference evidence="1 8" key="3">
    <citation type="submission" date="2018-11" db="EMBL/GenBank/DDBJ databases">
        <title>Proposal to divide the Flavobacteriaceae and reorganize its genera based on Amino Acid Identity values calculated from whole genome sequences.</title>
        <authorList>
            <person name="Nicholson A.C."/>
            <person name="Gulvik C.A."/>
            <person name="Whitney A.M."/>
            <person name="Humrighouse B.W."/>
            <person name="Bell M."/>
            <person name="Holmes B."/>
            <person name="Steigerwalt A."/>
            <person name="Villarma A."/>
            <person name="Sheth M."/>
            <person name="Batra D."/>
            <person name="Pryor J."/>
            <person name="Bernardet J.-F."/>
            <person name="Hugo C."/>
            <person name="Kampfer P."/>
            <person name="Newman J."/>
            <person name="Mcquiston J.R."/>
        </authorList>
    </citation>
    <scope>NUCLEOTIDE SEQUENCE [LARGE SCALE GENOMIC DNA]</scope>
    <source>
        <strain evidence="1 8">G0211</strain>
    </source>
</reference>
<evidence type="ECO:0000313" key="7">
    <source>
        <dbReference type="Proteomes" id="UP000255231"/>
    </source>
</evidence>
<evidence type="ECO:0000313" key="3">
    <source>
        <dbReference type="EMBL" id="SUX43622.1"/>
    </source>
</evidence>
<dbReference type="EMBL" id="UFVS01000001">
    <property type="protein sequence ID" value="SUX45384.1"/>
    <property type="molecule type" value="Genomic_DNA"/>
</dbReference>
<reference evidence="2 5" key="1">
    <citation type="submission" date="2017-01" db="EMBL/GenBank/DDBJ databases">
        <authorList>
            <person name="Varghese N."/>
            <person name="Submissions S."/>
        </authorList>
    </citation>
    <scope>NUCLEOTIDE SEQUENCE [LARGE SCALE GENOMIC DNA]</scope>
    <source>
        <strain evidence="2 5">ATCC 27950</strain>
    </source>
</reference>
<dbReference type="AlphaFoldDB" id="A0A381FFU0"/>
<proteinExistence type="predicted"/>
<dbReference type="GeneID" id="303674453"/>
<dbReference type="PROSITE" id="PS51257">
    <property type="entry name" value="PROKAR_LIPOPROTEIN"/>
    <property type="match status" value="1"/>
</dbReference>
<dbReference type="Proteomes" id="UP000255231">
    <property type="component" value="Unassembled WGS sequence"/>
</dbReference>
<evidence type="ECO:0000313" key="4">
    <source>
        <dbReference type="EMBL" id="SUX45384.1"/>
    </source>
</evidence>
<evidence type="ECO:0000313" key="5">
    <source>
        <dbReference type="Proteomes" id="UP000185725"/>
    </source>
</evidence>
<evidence type="ECO:0000313" key="6">
    <source>
        <dbReference type="Proteomes" id="UP000254282"/>
    </source>
</evidence>
<gene>
    <name evidence="1" type="ORF">EG340_01895</name>
    <name evidence="3" type="ORF">NCTC13532_00394</name>
    <name evidence="4" type="ORF">NCTC13560_03067</name>
    <name evidence="2" type="ORF">SAMN05421682_102199</name>
</gene>
<evidence type="ECO:0000313" key="2">
    <source>
        <dbReference type="EMBL" id="SIQ06071.1"/>
    </source>
</evidence>
<dbReference type="KEGG" id="cil:EG358_12135"/>
<dbReference type="Proteomes" id="UP000185725">
    <property type="component" value="Unassembled WGS sequence"/>
</dbReference>
<dbReference type="Proteomes" id="UP000269076">
    <property type="component" value="Chromosome"/>
</dbReference>
<evidence type="ECO:0000313" key="1">
    <source>
        <dbReference type="EMBL" id="AZA59872.1"/>
    </source>
</evidence>
<sequence length="281" mass="30442">MKKIFFVVSMAFLASCSNELGNEGIENAENLTTNINTSKLSSISDYDFSQIGIKHNNALEGIYKRLSKEANVKNLDSIKLKTIIFNETNSLIVNDKDFANVEAEIIDKIDDRNDIGYLENELYGNFKSDISKSFLNDFKLAFDHYMAANDAESINVLSSDLNNIQSKVIGAQHNIPEVEYFALRSLLSTGLSSSGYWNNNLDNWNTLLGLKSNSSTSRDWGWFKSTIKKMATADAYGAGVGAIVGAVTASPTGPGILVGAAAGAVGYGCNSSAMAGIRELI</sequence>
<dbReference type="EMBL" id="UFVR01000004">
    <property type="protein sequence ID" value="SUX43622.1"/>
    <property type="molecule type" value="Genomic_DNA"/>
</dbReference>
<protein>
    <submittedName>
        <fullName evidence="4">Uncharacterized protein</fullName>
    </submittedName>
</protein>
<reference evidence="6 7" key="2">
    <citation type="submission" date="2018-06" db="EMBL/GenBank/DDBJ databases">
        <authorList>
            <consortium name="Pathogen Informatics"/>
            <person name="Doyle S."/>
        </authorList>
    </citation>
    <scope>NUCLEOTIDE SEQUENCE [LARGE SCALE GENOMIC DNA]</scope>
    <source>
        <strain evidence="3 6">NCTC13532</strain>
        <strain evidence="4 7">NCTC13560</strain>
    </source>
</reference>
<evidence type="ECO:0000313" key="8">
    <source>
        <dbReference type="Proteomes" id="UP000269076"/>
    </source>
</evidence>
<keyword evidence="5" id="KW-1185">Reference proteome</keyword>
<name>A0A381FFU0_9FLAO</name>
<organism evidence="4 7">
    <name type="scientific">Chryseobacterium indoltheticum</name>
    <dbReference type="NCBI Taxonomy" id="254"/>
    <lineage>
        <taxon>Bacteria</taxon>
        <taxon>Pseudomonadati</taxon>
        <taxon>Bacteroidota</taxon>
        <taxon>Flavobacteriia</taxon>
        <taxon>Flavobacteriales</taxon>
        <taxon>Weeksellaceae</taxon>
        <taxon>Chryseobacterium group</taxon>
        <taxon>Chryseobacterium</taxon>
    </lineage>
</organism>
<dbReference type="EMBL" id="FTMF01000002">
    <property type="protein sequence ID" value="SIQ06071.1"/>
    <property type="molecule type" value="Genomic_DNA"/>
</dbReference>